<accession>X1AU38</accession>
<reference evidence="2" key="1">
    <citation type="journal article" date="2014" name="Front. Microbiol.">
        <title>High frequency of phylogenetically diverse reductive dehalogenase-homologous genes in deep subseafloor sedimentary metagenomes.</title>
        <authorList>
            <person name="Kawai M."/>
            <person name="Futagami T."/>
            <person name="Toyoda A."/>
            <person name="Takaki Y."/>
            <person name="Nishi S."/>
            <person name="Hori S."/>
            <person name="Arai W."/>
            <person name="Tsubouchi T."/>
            <person name="Morono Y."/>
            <person name="Uchiyama I."/>
            <person name="Ito T."/>
            <person name="Fujiyama A."/>
            <person name="Inagaki F."/>
            <person name="Takami H."/>
        </authorList>
    </citation>
    <scope>NUCLEOTIDE SEQUENCE</scope>
    <source>
        <strain evidence="2">Expedition CK06-06</strain>
    </source>
</reference>
<comment type="caution">
    <text evidence="2">The sequence shown here is derived from an EMBL/GenBank/DDBJ whole genome shotgun (WGS) entry which is preliminary data.</text>
</comment>
<feature type="non-terminal residue" evidence="2">
    <location>
        <position position="1"/>
    </location>
</feature>
<dbReference type="EMBL" id="BART01007780">
    <property type="protein sequence ID" value="GAG63376.1"/>
    <property type="molecule type" value="Genomic_DNA"/>
</dbReference>
<feature type="domain" description="CbbQ/NirQ/NorQ C-terminal" evidence="1">
    <location>
        <begin position="78"/>
        <end position="160"/>
    </location>
</feature>
<dbReference type="AlphaFoldDB" id="X1AU38"/>
<organism evidence="2">
    <name type="scientific">marine sediment metagenome</name>
    <dbReference type="NCBI Taxonomy" id="412755"/>
    <lineage>
        <taxon>unclassified sequences</taxon>
        <taxon>metagenomes</taxon>
        <taxon>ecological metagenomes</taxon>
    </lineage>
</organism>
<dbReference type="Pfam" id="PF08406">
    <property type="entry name" value="CbbQ_C"/>
    <property type="match status" value="1"/>
</dbReference>
<evidence type="ECO:0000259" key="1">
    <source>
        <dbReference type="Pfam" id="PF08406"/>
    </source>
</evidence>
<gene>
    <name evidence="2" type="ORF">S01H4_17633</name>
</gene>
<dbReference type="Gene3D" id="3.40.50.300">
    <property type="entry name" value="P-loop containing nucleotide triphosphate hydrolases"/>
    <property type="match status" value="1"/>
</dbReference>
<dbReference type="InterPro" id="IPR013615">
    <property type="entry name" value="CbbQ_C"/>
</dbReference>
<evidence type="ECO:0000313" key="2">
    <source>
        <dbReference type="EMBL" id="GAG63376.1"/>
    </source>
</evidence>
<dbReference type="InterPro" id="IPR027417">
    <property type="entry name" value="P-loop_NTPase"/>
</dbReference>
<protein>
    <recommendedName>
        <fullName evidence="1">CbbQ/NirQ/NorQ C-terminal domain-containing protein</fullName>
    </recommendedName>
</protein>
<name>X1AU38_9ZZZZ</name>
<proteinExistence type="predicted"/>
<sequence>EINAIRESEQISLNSLLSESHINLISKGFERCSLKETSKLVIIGTMNKSVLGINKLQEAFEDRFLVCPEITYPTKQKEIEIAVKLSGCKKIVAETVVDAARQIRKQAIKDFSITKIFSTRLIVNFCLIVSNMSPDYLRYNIENVIINKLGENQEEKKSIAMILDGKLFEDNLKKYLCPISKAKSSIKAGLIFPRAPEAKIISNFKSKVEAYVFELGNGKYKNEDGSLMWKFFEWFWQQHRTSLKDYIQLTEKLGYHKVYKESIRQNHLCNGEITFRYIKWLYRNRNKDLMDFMRRVCPVLD</sequence>
<dbReference type="SUPFAM" id="SSF52540">
    <property type="entry name" value="P-loop containing nucleoside triphosphate hydrolases"/>
    <property type="match status" value="1"/>
</dbReference>